<evidence type="ECO:0000313" key="2">
    <source>
        <dbReference type="Proteomes" id="UP000253919"/>
    </source>
</evidence>
<organism evidence="1 2">
    <name type="scientific">Adhaeribacter pallidiroseus</name>
    <dbReference type="NCBI Taxonomy" id="2072847"/>
    <lineage>
        <taxon>Bacteria</taxon>
        <taxon>Pseudomonadati</taxon>
        <taxon>Bacteroidota</taxon>
        <taxon>Cytophagia</taxon>
        <taxon>Cytophagales</taxon>
        <taxon>Hymenobacteraceae</taxon>
        <taxon>Adhaeribacter</taxon>
    </lineage>
</organism>
<dbReference type="EMBL" id="QASA01000001">
    <property type="protein sequence ID" value="RDC65412.1"/>
    <property type="molecule type" value="Genomic_DNA"/>
</dbReference>
<protein>
    <submittedName>
        <fullName evidence="1">Uncharacterized protein</fullName>
    </submittedName>
</protein>
<comment type="caution">
    <text evidence="1">The sequence shown here is derived from an EMBL/GenBank/DDBJ whole genome shotgun (WGS) entry which is preliminary data.</text>
</comment>
<dbReference type="Proteomes" id="UP000253919">
    <property type="component" value="Unassembled WGS sequence"/>
</dbReference>
<proteinExistence type="predicted"/>
<reference evidence="1 2" key="1">
    <citation type="submission" date="2018-04" db="EMBL/GenBank/DDBJ databases">
        <title>Adhaeribacter sp. HMF7616 genome sequencing and assembly.</title>
        <authorList>
            <person name="Kang H."/>
            <person name="Kang J."/>
            <person name="Cha I."/>
            <person name="Kim H."/>
            <person name="Joh K."/>
        </authorList>
    </citation>
    <scope>NUCLEOTIDE SEQUENCE [LARGE SCALE GENOMIC DNA]</scope>
    <source>
        <strain evidence="1 2">HMF7616</strain>
    </source>
</reference>
<dbReference type="AlphaFoldDB" id="A0A369QM19"/>
<keyword evidence="2" id="KW-1185">Reference proteome</keyword>
<evidence type="ECO:0000313" key="1">
    <source>
        <dbReference type="EMBL" id="RDC65412.1"/>
    </source>
</evidence>
<name>A0A369QM19_9BACT</name>
<sequence>MHHKASSRTGFFLLRIPGKLLGFQLGYIRQAANCKILLLVLILYSLNIQEYWVARI</sequence>
<accession>A0A369QM19</accession>
<gene>
    <name evidence="1" type="ORF">AHMF7616_04042</name>
</gene>